<dbReference type="Proteomes" id="UP001501757">
    <property type="component" value="Unassembled WGS sequence"/>
</dbReference>
<protein>
    <submittedName>
        <fullName evidence="1">Uncharacterized protein</fullName>
    </submittedName>
</protein>
<dbReference type="EMBL" id="BAAAEI010000023">
    <property type="protein sequence ID" value="GAA0370414.1"/>
    <property type="molecule type" value="Genomic_DNA"/>
</dbReference>
<organism evidence="1 2">
    <name type="scientific">Bowmanella denitrificans</name>
    <dbReference type="NCBI Taxonomy" id="366582"/>
    <lineage>
        <taxon>Bacteria</taxon>
        <taxon>Pseudomonadati</taxon>
        <taxon>Pseudomonadota</taxon>
        <taxon>Gammaproteobacteria</taxon>
        <taxon>Alteromonadales</taxon>
        <taxon>Alteromonadaceae</taxon>
        <taxon>Bowmanella</taxon>
    </lineage>
</organism>
<sequence>MAQSNNKKLLNKKVRKGSKGFPIATVAFYGPDNKTATKLVCAIISYEGAEPDPIKKWFSSSDIRKSDQVLKEVLSFIDDNSAKTVSMIEEIIGCPHEEGIDYPEGAYCPECVFWKGKDRFTGEILN</sequence>
<proteinExistence type="predicted"/>
<gene>
    <name evidence="1" type="ORF">GCM10009092_38380</name>
</gene>
<accession>A0ABN0XQQ8</accession>
<reference evidence="1 2" key="1">
    <citation type="journal article" date="2019" name="Int. J. Syst. Evol. Microbiol.">
        <title>The Global Catalogue of Microorganisms (GCM) 10K type strain sequencing project: providing services to taxonomists for standard genome sequencing and annotation.</title>
        <authorList>
            <consortium name="The Broad Institute Genomics Platform"/>
            <consortium name="The Broad Institute Genome Sequencing Center for Infectious Disease"/>
            <person name="Wu L."/>
            <person name="Ma J."/>
        </authorList>
    </citation>
    <scope>NUCLEOTIDE SEQUENCE [LARGE SCALE GENOMIC DNA]</scope>
    <source>
        <strain evidence="1 2">JCM 13378</strain>
    </source>
</reference>
<evidence type="ECO:0000313" key="1">
    <source>
        <dbReference type="EMBL" id="GAA0370414.1"/>
    </source>
</evidence>
<keyword evidence="2" id="KW-1185">Reference proteome</keyword>
<dbReference type="RefSeq" id="WP_343847096.1">
    <property type="nucleotide sequence ID" value="NZ_BAAAEI010000023.1"/>
</dbReference>
<evidence type="ECO:0000313" key="2">
    <source>
        <dbReference type="Proteomes" id="UP001501757"/>
    </source>
</evidence>
<comment type="caution">
    <text evidence="1">The sequence shown here is derived from an EMBL/GenBank/DDBJ whole genome shotgun (WGS) entry which is preliminary data.</text>
</comment>
<name>A0ABN0XQQ8_9ALTE</name>